<gene>
    <name evidence="2" type="ORF">AL1_08950</name>
</gene>
<dbReference type="Gene3D" id="3.40.50.300">
    <property type="entry name" value="P-loop containing nucleotide triphosphate hydrolases"/>
    <property type="match status" value="1"/>
</dbReference>
<accession>D4IKH8</accession>
<keyword evidence="3" id="KW-1185">Reference proteome</keyword>
<organism evidence="2 3">
    <name type="scientific">Alistipes shahii WAL 8301</name>
    <dbReference type="NCBI Taxonomy" id="717959"/>
    <lineage>
        <taxon>Bacteria</taxon>
        <taxon>Pseudomonadati</taxon>
        <taxon>Bacteroidota</taxon>
        <taxon>Bacteroidia</taxon>
        <taxon>Bacteroidales</taxon>
        <taxon>Rikenellaceae</taxon>
        <taxon>Alistipes</taxon>
    </lineage>
</organism>
<dbReference type="Pfam" id="PF01656">
    <property type="entry name" value="CbiA"/>
    <property type="match status" value="1"/>
</dbReference>
<dbReference type="InterPro" id="IPR027417">
    <property type="entry name" value="P-loop_NTPase"/>
</dbReference>
<dbReference type="OrthoDB" id="978593at2"/>
<sequence length="253" mass="29126">MDKKPISISFANQKGGIGKSTLTILAASWLRYVRGLNVLVVDCDFPQNSIVELREREKKAVMKNDAYKLMLQRQFERLQKKAYPVIRSTPENAENDVQVFLTSESEPYDVVLYDLPGTMGTKGVIYTISLLNYLFIPMRADRLVMQSTLNFAQTVYDKFVGNPATNIQEVFLFWNMEDRREKTNIYDLYERMLGTLDMKVYTSRIQMRSKFSRELADTDGTVYRSTLFRSDGTFLRESGMAALMDEICTTIGI</sequence>
<reference evidence="2 3" key="2">
    <citation type="submission" date="2010-03" db="EMBL/GenBank/DDBJ databases">
        <authorList>
            <person name="Pajon A."/>
        </authorList>
    </citation>
    <scope>NUCLEOTIDE SEQUENCE [LARGE SCALE GENOMIC DNA]</scope>
    <source>
        <strain evidence="2 3">WAL 8301</strain>
    </source>
</reference>
<dbReference type="Proteomes" id="UP000008794">
    <property type="component" value="Chromosome"/>
</dbReference>
<proteinExistence type="predicted"/>
<dbReference type="CDD" id="cd02042">
    <property type="entry name" value="ParAB_family"/>
    <property type="match status" value="1"/>
</dbReference>
<feature type="domain" description="CobQ/CobB/MinD/ParA nucleotide binding" evidence="1">
    <location>
        <begin position="8"/>
        <end position="214"/>
    </location>
</feature>
<evidence type="ECO:0000313" key="2">
    <source>
        <dbReference type="EMBL" id="CBK63440.1"/>
    </source>
</evidence>
<protein>
    <submittedName>
        <fullName evidence="2">CobQ/CobB/MinD/ParA nucleotide binding domain</fullName>
    </submittedName>
</protein>
<name>D4IKH8_9BACT</name>
<dbReference type="BioCyc" id="ASHA717959:AL1_RS04195-MONOMER"/>
<dbReference type="InterPro" id="IPR002586">
    <property type="entry name" value="CobQ/CobB/MinD/ParA_Nub-bd_dom"/>
</dbReference>
<dbReference type="PATRIC" id="fig|717959.3.peg.2485"/>
<dbReference type="PANTHER" id="PTHR13696:SF52">
    <property type="entry name" value="PARA FAMILY PROTEIN CT_582"/>
    <property type="match status" value="1"/>
</dbReference>
<dbReference type="SUPFAM" id="SSF52540">
    <property type="entry name" value="P-loop containing nucleoside triphosphate hydrolases"/>
    <property type="match status" value="1"/>
</dbReference>
<evidence type="ECO:0000313" key="3">
    <source>
        <dbReference type="Proteomes" id="UP000008794"/>
    </source>
</evidence>
<dbReference type="PANTHER" id="PTHR13696">
    <property type="entry name" value="P-LOOP CONTAINING NUCLEOSIDE TRIPHOSPHATE HYDROLASE"/>
    <property type="match status" value="1"/>
</dbReference>
<dbReference type="HOGENOM" id="CLU_068207_0_0_10"/>
<dbReference type="KEGG" id="ash:AL1_08950"/>
<dbReference type="EMBL" id="FP929032">
    <property type="protein sequence ID" value="CBK63440.1"/>
    <property type="molecule type" value="Genomic_DNA"/>
</dbReference>
<dbReference type="STRING" id="717959.AL1_08950"/>
<evidence type="ECO:0000259" key="1">
    <source>
        <dbReference type="Pfam" id="PF01656"/>
    </source>
</evidence>
<dbReference type="InterPro" id="IPR050678">
    <property type="entry name" value="DNA_Partitioning_ATPase"/>
</dbReference>
<reference evidence="2 3" key="1">
    <citation type="submission" date="2010-03" db="EMBL/GenBank/DDBJ databases">
        <title>The genome sequence of Alistipes shahii WAL 8301.</title>
        <authorList>
            <consortium name="metaHIT consortium -- http://www.metahit.eu/"/>
            <person name="Pajon A."/>
            <person name="Turner K."/>
            <person name="Parkhill J."/>
        </authorList>
    </citation>
    <scope>NUCLEOTIDE SEQUENCE [LARGE SCALE GENOMIC DNA]</scope>
    <source>
        <strain evidence="2 3">WAL 8301</strain>
    </source>
</reference>
<dbReference type="AlphaFoldDB" id="D4IKH8"/>